<feature type="region of interest" description="Disordered" evidence="6">
    <location>
        <begin position="2263"/>
        <end position="2315"/>
    </location>
</feature>
<dbReference type="InterPro" id="IPR027357">
    <property type="entry name" value="DOCKER_dom"/>
</dbReference>
<comment type="similarity">
    <text evidence="4">Belongs to the DOCK family.</text>
</comment>
<dbReference type="Gene3D" id="1.20.58.740">
    <property type="match status" value="1"/>
</dbReference>
<feature type="compositionally biased region" description="Gly residues" evidence="6">
    <location>
        <begin position="2299"/>
        <end position="2311"/>
    </location>
</feature>
<protein>
    <submittedName>
        <fullName evidence="9">SPOSA6832_04218-mRNA-1:cds</fullName>
    </submittedName>
</protein>
<feature type="region of interest" description="Disordered" evidence="6">
    <location>
        <begin position="543"/>
        <end position="604"/>
    </location>
</feature>
<evidence type="ECO:0000313" key="10">
    <source>
        <dbReference type="Proteomes" id="UP000243876"/>
    </source>
</evidence>
<dbReference type="InterPro" id="IPR043162">
    <property type="entry name" value="DOCK_C_lobe_C"/>
</dbReference>
<feature type="region of interest" description="Disordered" evidence="6">
    <location>
        <begin position="2167"/>
        <end position="2233"/>
    </location>
</feature>
<feature type="domain" description="DOCKER" evidence="8">
    <location>
        <begin position="1700"/>
        <end position="2140"/>
    </location>
</feature>
<dbReference type="InterPro" id="IPR032376">
    <property type="entry name" value="DOCK_N"/>
</dbReference>
<dbReference type="PANTHER" id="PTHR45653:SF10">
    <property type="entry name" value="MYOBLAST CITY, ISOFORM B"/>
    <property type="match status" value="1"/>
</dbReference>
<feature type="coiled-coil region" evidence="5">
    <location>
        <begin position="2005"/>
        <end position="2032"/>
    </location>
</feature>
<reference evidence="10" key="1">
    <citation type="submission" date="2015-02" db="EMBL/GenBank/DDBJ databases">
        <authorList>
            <person name="Gon?alves P."/>
        </authorList>
    </citation>
    <scope>NUCLEOTIDE SEQUENCE [LARGE SCALE GENOMIC DNA]</scope>
</reference>
<dbReference type="PANTHER" id="PTHR45653">
    <property type="entry name" value="DEDICATOR OF CYTOKINESIS"/>
    <property type="match status" value="1"/>
</dbReference>
<dbReference type="InterPro" id="IPR043161">
    <property type="entry name" value="DOCK_C_lobe_A"/>
</dbReference>
<keyword evidence="2" id="KW-0963">Cytoplasm</keyword>
<dbReference type="Pfam" id="PF14429">
    <property type="entry name" value="DOCK-C2"/>
    <property type="match status" value="1"/>
</dbReference>
<feature type="compositionally biased region" description="Low complexity" evidence="6">
    <location>
        <begin position="2170"/>
        <end position="2196"/>
    </location>
</feature>
<evidence type="ECO:0000256" key="2">
    <source>
        <dbReference type="ARBA" id="ARBA00022490"/>
    </source>
</evidence>
<feature type="domain" description="C2 DOCK-type" evidence="7">
    <location>
        <begin position="717"/>
        <end position="912"/>
    </location>
</feature>
<accession>A0A0D6ES51</accession>
<feature type="compositionally biased region" description="Low complexity" evidence="6">
    <location>
        <begin position="2263"/>
        <end position="2287"/>
    </location>
</feature>
<dbReference type="GO" id="GO:0005886">
    <property type="term" value="C:plasma membrane"/>
    <property type="evidence" value="ECO:0007669"/>
    <property type="project" value="TreeGrafter"/>
</dbReference>
<dbReference type="InterPro" id="IPR035892">
    <property type="entry name" value="C2_domain_sf"/>
</dbReference>
<dbReference type="OrthoDB" id="18896at2759"/>
<dbReference type="CDD" id="cd11684">
    <property type="entry name" value="DHR2_DOCK"/>
    <property type="match status" value="1"/>
</dbReference>
<evidence type="ECO:0000256" key="5">
    <source>
        <dbReference type="SAM" id="Coils"/>
    </source>
</evidence>
<dbReference type="PROSITE" id="PS51650">
    <property type="entry name" value="C2_DOCK"/>
    <property type="match status" value="1"/>
</dbReference>
<keyword evidence="10" id="KW-1185">Reference proteome</keyword>
<feature type="region of interest" description="Disordered" evidence="6">
    <location>
        <begin position="191"/>
        <end position="247"/>
    </location>
</feature>
<feature type="compositionally biased region" description="Basic and acidic residues" evidence="6">
    <location>
        <begin position="2210"/>
        <end position="2221"/>
    </location>
</feature>
<dbReference type="EMBL" id="CENE01000025">
    <property type="protein sequence ID" value="CEQ42400.1"/>
    <property type="molecule type" value="Genomic_DNA"/>
</dbReference>
<dbReference type="GO" id="GO:0005737">
    <property type="term" value="C:cytoplasm"/>
    <property type="evidence" value="ECO:0007669"/>
    <property type="project" value="UniProtKB-SubCell"/>
</dbReference>
<dbReference type="InterPro" id="IPR042455">
    <property type="entry name" value="DOCK_N_sub1"/>
</dbReference>
<dbReference type="PROSITE" id="PS51651">
    <property type="entry name" value="DOCKER"/>
    <property type="match status" value="1"/>
</dbReference>
<keyword evidence="5" id="KW-0175">Coiled coil</keyword>
<dbReference type="Pfam" id="PF16172">
    <property type="entry name" value="DOCK_N"/>
    <property type="match status" value="1"/>
</dbReference>
<dbReference type="Gene3D" id="1.25.40.410">
    <property type="match status" value="1"/>
</dbReference>
<evidence type="ECO:0000256" key="6">
    <source>
        <dbReference type="SAM" id="MobiDB-lite"/>
    </source>
</evidence>
<dbReference type="Proteomes" id="UP000243876">
    <property type="component" value="Unassembled WGS sequence"/>
</dbReference>
<name>A0A0D6ES51_SPOSA</name>
<evidence type="ECO:0000259" key="8">
    <source>
        <dbReference type="PROSITE" id="PS51651"/>
    </source>
</evidence>
<dbReference type="InterPro" id="IPR027007">
    <property type="entry name" value="C2_DOCK-type_domain"/>
</dbReference>
<dbReference type="InterPro" id="IPR056372">
    <property type="entry name" value="TPR_DOCK"/>
</dbReference>
<gene>
    <name evidence="9" type="primary">SPOSA6832_04218</name>
</gene>
<evidence type="ECO:0000313" key="9">
    <source>
        <dbReference type="EMBL" id="CEQ42400.1"/>
    </source>
</evidence>
<dbReference type="CDD" id="cd08679">
    <property type="entry name" value="C2_DOCK180_related"/>
    <property type="match status" value="1"/>
</dbReference>
<sequence>MDQLLTTPDGVWSPTTSLAYGIARASFVPLNRNEPNANGTTEDRGELNPHQVSAESVNGGQELGREGSMLLARKSGGLGRSQRGADLQVPLEVGDEVYVVEVFRPSSPRLFGSVDAQVWYRGYVVSTTPRPRLPLTPDLYSFPSSISGPVLPEEPEVSLGIFPASHVQIREHLEDAERKLSDLAAQAEAREREARKAAARLPSKSMNGRMEPLQEEDEEEENDFEASRQNGPVSLVSNGSPTKARNRTSVGSIASFASQLSTDQQLALQSSRVSHYGGSEPADTRPAPPLPNLKCGDETASGADEPLIDEIACALREWASLLYTHLYHRDYALFESVRNHFEVLHAGRNQLLARTLSQEESSKLRKEAVARLAQGNIEQGLDIIVRHPVWGGLVDVNVEGEIERKGWLSISHSSDLHTLAQSTRSTYLFSTDHHEPSPPFISGVSSSPSTKFYHVFVDVRSLAASICAPGELVELYLSLFNKTDARYVTEEFCLVLNHNGVPIRDSNAKDGRMRTLFRDLSQHDVQDQLYLVCRFVKNGAIKTSSGSSVPAPTSTPPMGSRSTFSSSTPTGRSETASMDSASVASHTGTDHEGSSREGMLWTDGAGRPSYRRPFGCAVLEISQFNKPAGSAESLEEHQMPIFVPVNESAISTLHEDIIGSRIKEIEKSPRADYLSVAVRILHGEVPELVRDLPNLLADVPLTNRLGFPDVVFPGDQRNEVYIKLWSGDFGGAASATSTTRSLAQLAASSARNIEVTAELRTRDGTTVERVLSRGAGEPNVSRFTSMVFRSNNNPTWGELVKVEVPVERMEDCHLFFVFRARGSRMGTVSSRGLEPPFAFAYFPLFLENSAFQNDGSHTLVLYRYDRPVAVPSFYFQVPSTHDPVQPLAPLPPSVSRTLFPLRDTMVIRSFLVSTTYTQNETLLKLLRWEKELLPDPELMKDTLTKLRFCSEVEVCKFLRFAFFAPFQTPAAAPANLSLGRDIFDALFGILVSAPNQRGEMDDLVFQALVTILGFVSDRRFTNFKPVLDVYIAKHFTGSTAGSHIIQSLQRLLRTPGSAETGTTLRSSIKVWRWLFKFIVRSREIQRTKDVGLGVTSDHLESSFKNDLSSLLSSLNGLMRATTPSSIIGTQTLAVQNFASVLPSLAHAFDHEELAEMVTSFVDAIGTPKGKMIIWRLLLLNQLATSVIFASPTGRAALVPNFVRWLKPSLGKFDEHAHCKPKDPQSTRDNARVSWIEGIRLSVGVVAVMLDTVQEALIDPIIVKSRSLLGQEQDNLEYLLGLLPRLLDSYRELENLANLDAVERQRSQASVASLSPVVFPSSYPISLLSYSAEYARRQSVGGAGTPPSNDKESWPTLRAGVGEVACVFIALILLAPRKIFVNWLESTLEIEGKDTFARQLAQMFRVSRSILKNEAFPADWLNITVLAHRVVIKLVEPISDILIRDFVPPASASFTFNTGLWRDFFNMLLALLASPQLLIEEFSPQKRRAVWRLAGDIRGEGANTLIRLWNAIAWPQERKPTRFGLYQVQFVPGLVEDILSLCLSHHDELRRNAVQVLYSMIVSEVRGFPRTELVKSLTRTSSQYHLNGHFAIIEAEVIDRLDKLFGVQTKGDEISRAFFVTQLRQLFDESEMDDELRQQVDTFLDSINSFLDLLLAVRNLPEGEEYQEDRIISTLKLMSVSLAPSLDPAFARTYRLAQQFIRGIGRSEIFIRYVQRLVTYHVALASHTEAGLTLKLHADLHQWDLSTFVDALPDLDLPRQTEFARKETLYMRVLEHLNMGKAWETALAICKELQHEYETKSFNYTRLAELLNLEAELYASIAKSERHFGNYFRVAFYGSRWPMSVSGKQFVYRGAGLETLGAFIEKMLNKHPGYAFLRAPSLTELIDLHRSAQLLKTSSIPTEDVQYGEGQFLQITAVTAEVDQTSPFFTNPDVPDYVRRYYEHNDVNTFSFTRALTKDAEGHARPRNDFTSLWTEKTVLICEESFPTVLRRSEIIEIRLIEISPLENALQDVDRKRAELSNLERRYRALSLTEPDARKINSNPLSMALNGAVDAPLNQGIPHYRHAFLAPEFIATLPHSQLSIIRPLEQSIDELVITLASCLKLHASLCPPEMQPFHETLERCTPSPPSSSHAAALATDHSRGGGFFYAAVFEKNFSEELARLPSSHYEPATFPSTSLSPSASASDDASLSASVPPRAHSSLMISSVPTIRRDSTFTHDEGGGGGRAGSISGMSISTVNGGGAVNGGGGRRTPSVYSYSAAATTSATGGRSSPSSSMVSSSTSRGVANGSRTPSSASHPGGGGGGGGGSGPGRRASLFAVAASSLKGLGKRKTSMVSVGALPEE</sequence>
<dbReference type="Pfam" id="PF23554">
    <property type="entry name" value="TPR_DOCK"/>
    <property type="match status" value="2"/>
</dbReference>
<dbReference type="GO" id="GO:0005085">
    <property type="term" value="F:guanyl-nucleotide exchange factor activity"/>
    <property type="evidence" value="ECO:0007669"/>
    <property type="project" value="InterPro"/>
</dbReference>
<dbReference type="Pfam" id="PF20421">
    <property type="entry name" value="DHR-2_Lobe_C"/>
    <property type="match status" value="1"/>
</dbReference>
<dbReference type="Gene3D" id="2.60.40.150">
    <property type="entry name" value="C2 domain"/>
    <property type="match status" value="1"/>
</dbReference>
<dbReference type="Pfam" id="PF20422">
    <property type="entry name" value="DHR-2_Lobe_B"/>
    <property type="match status" value="1"/>
</dbReference>
<organism evidence="9 10">
    <name type="scientific">Sporidiobolus salmonicolor</name>
    <name type="common">Yeast-like fungus</name>
    <name type="synonym">Sporobolomyces salmonicolor</name>
    <dbReference type="NCBI Taxonomy" id="5005"/>
    <lineage>
        <taxon>Eukaryota</taxon>
        <taxon>Fungi</taxon>
        <taxon>Dikarya</taxon>
        <taxon>Basidiomycota</taxon>
        <taxon>Pucciniomycotina</taxon>
        <taxon>Microbotryomycetes</taxon>
        <taxon>Sporidiobolales</taxon>
        <taxon>Sporidiobolaceae</taxon>
        <taxon>Sporobolomyces</taxon>
    </lineage>
</organism>
<feature type="compositionally biased region" description="Acidic residues" evidence="6">
    <location>
        <begin position="213"/>
        <end position="224"/>
    </location>
</feature>
<dbReference type="InterPro" id="IPR046770">
    <property type="entry name" value="DOCKER_Lobe_B"/>
</dbReference>
<dbReference type="InterPro" id="IPR026791">
    <property type="entry name" value="DOCK"/>
</dbReference>
<evidence type="ECO:0000259" key="7">
    <source>
        <dbReference type="PROSITE" id="PS51650"/>
    </source>
</evidence>
<keyword evidence="3" id="KW-0597">Phosphoprotein</keyword>
<feature type="compositionally biased region" description="Polar residues" evidence="6">
    <location>
        <begin position="227"/>
        <end position="247"/>
    </location>
</feature>
<dbReference type="InterPro" id="IPR046773">
    <property type="entry name" value="DOCKER_Lobe_C"/>
</dbReference>
<dbReference type="Gene3D" id="1.20.1270.350">
    <property type="entry name" value="Dedicator of cytokinesis N-terminal subdomain"/>
    <property type="match status" value="1"/>
</dbReference>
<dbReference type="GO" id="GO:0007264">
    <property type="term" value="P:small GTPase-mediated signal transduction"/>
    <property type="evidence" value="ECO:0007669"/>
    <property type="project" value="InterPro"/>
</dbReference>
<evidence type="ECO:0000256" key="4">
    <source>
        <dbReference type="PROSITE-ProRule" id="PRU00983"/>
    </source>
</evidence>
<dbReference type="GO" id="GO:0031267">
    <property type="term" value="F:small GTPase binding"/>
    <property type="evidence" value="ECO:0007669"/>
    <property type="project" value="TreeGrafter"/>
</dbReference>
<evidence type="ECO:0000256" key="1">
    <source>
        <dbReference type="ARBA" id="ARBA00004496"/>
    </source>
</evidence>
<proteinExistence type="inferred from homology"/>
<feature type="compositionally biased region" description="Polar residues" evidence="6">
    <location>
        <begin position="543"/>
        <end position="587"/>
    </location>
</feature>
<comment type="subcellular location">
    <subcellularLocation>
        <location evidence="1">Cytoplasm</location>
    </subcellularLocation>
</comment>
<feature type="region of interest" description="Disordered" evidence="6">
    <location>
        <begin position="267"/>
        <end position="298"/>
    </location>
</feature>
<evidence type="ECO:0000256" key="3">
    <source>
        <dbReference type="ARBA" id="ARBA00022553"/>
    </source>
</evidence>